<dbReference type="EMBL" id="FNZF01000008">
    <property type="protein sequence ID" value="SEJ82948.1"/>
    <property type="molecule type" value="Genomic_DNA"/>
</dbReference>
<evidence type="ECO:0008006" key="4">
    <source>
        <dbReference type="Google" id="ProtNLM"/>
    </source>
</evidence>
<proteinExistence type="predicted"/>
<sequence>MTDNPGEGKDKTEETSKPQDESQQDKKQQDKNDGSLNDREMAILLLSMEESLCRSYQDADNHAFSTKLASLLASFKQSSDKNRRNLRDLVTRHGWLSPQPAKREDFDKAIQKSGEAPPPVV</sequence>
<gene>
    <name evidence="2" type="ORF">SAMN04488127_2948</name>
</gene>
<feature type="region of interest" description="Disordered" evidence="1">
    <location>
        <begin position="1"/>
        <end position="39"/>
    </location>
</feature>
<evidence type="ECO:0000256" key="1">
    <source>
        <dbReference type="SAM" id="MobiDB-lite"/>
    </source>
</evidence>
<dbReference type="AlphaFoldDB" id="A0A1H7BZY3"/>
<organism evidence="2 3">
    <name type="scientific">Bhargavaea ginsengi</name>
    <dbReference type="NCBI Taxonomy" id="426757"/>
    <lineage>
        <taxon>Bacteria</taxon>
        <taxon>Bacillati</taxon>
        <taxon>Bacillota</taxon>
        <taxon>Bacilli</taxon>
        <taxon>Bacillales</taxon>
        <taxon>Caryophanaceae</taxon>
        <taxon>Bhargavaea</taxon>
    </lineage>
</organism>
<evidence type="ECO:0000313" key="2">
    <source>
        <dbReference type="EMBL" id="SEJ82948.1"/>
    </source>
</evidence>
<name>A0A1H7BZY3_9BACL</name>
<dbReference type="RefSeq" id="WP_092055817.1">
    <property type="nucleotide sequence ID" value="NZ_FNZF01000008.1"/>
</dbReference>
<protein>
    <recommendedName>
        <fullName evidence="4">Coat F domain-containing protein</fullName>
    </recommendedName>
</protein>
<accession>A0A1H7BZY3</accession>
<evidence type="ECO:0000313" key="3">
    <source>
        <dbReference type="Proteomes" id="UP000199200"/>
    </source>
</evidence>
<feature type="region of interest" description="Disordered" evidence="1">
    <location>
        <begin position="90"/>
        <end position="121"/>
    </location>
</feature>
<keyword evidence="3" id="KW-1185">Reference proteome</keyword>
<dbReference type="OrthoDB" id="2456395at2"/>
<reference evidence="3" key="1">
    <citation type="submission" date="2016-10" db="EMBL/GenBank/DDBJ databases">
        <authorList>
            <person name="Varghese N."/>
            <person name="Submissions S."/>
        </authorList>
    </citation>
    <scope>NUCLEOTIDE SEQUENCE [LARGE SCALE GENOMIC DNA]</scope>
    <source>
        <strain evidence="3">CGMCC 1.6763</strain>
    </source>
</reference>
<feature type="compositionally biased region" description="Basic and acidic residues" evidence="1">
    <location>
        <begin position="101"/>
        <end position="110"/>
    </location>
</feature>
<dbReference type="Proteomes" id="UP000199200">
    <property type="component" value="Unassembled WGS sequence"/>
</dbReference>
<dbReference type="STRING" id="426757.SAMN04488127_2948"/>